<organism evidence="2 3">
    <name type="scientific">Streptomyces flaveus</name>
    <dbReference type="NCBI Taxonomy" id="66370"/>
    <lineage>
        <taxon>Bacteria</taxon>
        <taxon>Bacillati</taxon>
        <taxon>Actinomycetota</taxon>
        <taxon>Actinomycetes</taxon>
        <taxon>Kitasatosporales</taxon>
        <taxon>Streptomycetaceae</taxon>
        <taxon>Streptomyces</taxon>
        <taxon>Streptomyces aurantiacus group</taxon>
    </lineage>
</organism>
<dbReference type="AlphaFoldDB" id="A0A917VLT7"/>
<reference evidence="2" key="2">
    <citation type="submission" date="2020-09" db="EMBL/GenBank/DDBJ databases">
        <authorList>
            <person name="Sun Q."/>
            <person name="Ohkuma M."/>
        </authorList>
    </citation>
    <scope>NUCLEOTIDE SEQUENCE</scope>
    <source>
        <strain evidence="2">JCM 3035</strain>
    </source>
</reference>
<gene>
    <name evidence="2" type="ORF">GCM10010094_67370</name>
</gene>
<evidence type="ECO:0000313" key="2">
    <source>
        <dbReference type="EMBL" id="GGK97099.1"/>
    </source>
</evidence>
<proteinExistence type="predicted"/>
<feature type="region of interest" description="Disordered" evidence="1">
    <location>
        <begin position="1"/>
        <end position="58"/>
    </location>
</feature>
<sequence length="110" mass="12225">MAGLGIGQPGIHRRDRGAQPPCREHDDDEFQTVRKSHRDHIADTDSMSAEDTRRGPDPFQKSFIVQLLAIIRDTGSGGIPAGPDVRQFGDVLHDFLTIESHRDEGNRPTQ</sequence>
<reference evidence="2" key="1">
    <citation type="journal article" date="2014" name="Int. J. Syst. Evol. Microbiol.">
        <title>Complete genome sequence of Corynebacterium casei LMG S-19264T (=DSM 44701T), isolated from a smear-ripened cheese.</title>
        <authorList>
            <consortium name="US DOE Joint Genome Institute (JGI-PGF)"/>
            <person name="Walter F."/>
            <person name="Albersmeier A."/>
            <person name="Kalinowski J."/>
            <person name="Ruckert C."/>
        </authorList>
    </citation>
    <scope>NUCLEOTIDE SEQUENCE</scope>
    <source>
        <strain evidence="2">JCM 3035</strain>
    </source>
</reference>
<dbReference type="EMBL" id="BMPQ01000023">
    <property type="protein sequence ID" value="GGK97099.1"/>
    <property type="molecule type" value="Genomic_DNA"/>
</dbReference>
<accession>A0A917VLT7</accession>
<keyword evidence="3" id="KW-1185">Reference proteome</keyword>
<comment type="caution">
    <text evidence="2">The sequence shown here is derived from an EMBL/GenBank/DDBJ whole genome shotgun (WGS) entry which is preliminary data.</text>
</comment>
<dbReference type="Proteomes" id="UP000637788">
    <property type="component" value="Unassembled WGS sequence"/>
</dbReference>
<name>A0A917VLT7_9ACTN</name>
<protein>
    <submittedName>
        <fullName evidence="2">Uncharacterized protein</fullName>
    </submittedName>
</protein>
<evidence type="ECO:0000313" key="3">
    <source>
        <dbReference type="Proteomes" id="UP000637788"/>
    </source>
</evidence>
<evidence type="ECO:0000256" key="1">
    <source>
        <dbReference type="SAM" id="MobiDB-lite"/>
    </source>
</evidence>